<evidence type="ECO:0000256" key="1">
    <source>
        <dbReference type="ARBA" id="ARBA00004123"/>
    </source>
</evidence>
<dbReference type="STRING" id="106004.A0A1Y2CGX3"/>
<gene>
    <name evidence="13" type="ORF">BCR35DRAFT_272805</name>
</gene>
<feature type="domain" description="C2H2-type" evidence="12">
    <location>
        <begin position="1"/>
        <end position="22"/>
    </location>
</feature>
<sequence length="104" mass="10604">AKRFARPSSLRTHIHSHTGEKPFSCDLCGRGFSVQSNLRRHLKIHRGSNLAGASTTAGEDGRPSSSASGAGATGGAGTGSDEDHEMAETGGSHSEGEGSEGKTL</sequence>
<dbReference type="PROSITE" id="PS00028">
    <property type="entry name" value="ZINC_FINGER_C2H2_1"/>
    <property type="match status" value="1"/>
</dbReference>
<proteinExistence type="inferred from homology"/>
<evidence type="ECO:0000259" key="12">
    <source>
        <dbReference type="PROSITE" id="PS50157"/>
    </source>
</evidence>
<evidence type="ECO:0000256" key="2">
    <source>
        <dbReference type="ARBA" id="ARBA00022723"/>
    </source>
</evidence>
<keyword evidence="3" id="KW-0677">Repeat</keyword>
<dbReference type="FunFam" id="3.30.160.60:FF:001289">
    <property type="entry name" value="Zinc finger protein 574"/>
    <property type="match status" value="1"/>
</dbReference>
<comment type="similarity">
    <text evidence="9">Belongs to the sal C2H2-type zinc-finger protein family.</text>
</comment>
<comment type="subcellular location">
    <subcellularLocation>
        <location evidence="1">Nucleus</location>
    </subcellularLocation>
</comment>
<dbReference type="InterPro" id="IPR036236">
    <property type="entry name" value="Znf_C2H2_sf"/>
</dbReference>
<keyword evidence="7" id="KW-0804">Transcription</keyword>
<dbReference type="PANTHER" id="PTHR23233:SF84">
    <property type="entry name" value="FI23031P1"/>
    <property type="match status" value="1"/>
</dbReference>
<dbReference type="InterPro" id="IPR013087">
    <property type="entry name" value="Znf_C2H2_type"/>
</dbReference>
<dbReference type="InParanoid" id="A0A1Y2CGX3"/>
<dbReference type="GO" id="GO:0008270">
    <property type="term" value="F:zinc ion binding"/>
    <property type="evidence" value="ECO:0007669"/>
    <property type="project" value="UniProtKB-KW"/>
</dbReference>
<evidence type="ECO:0000256" key="5">
    <source>
        <dbReference type="ARBA" id="ARBA00022833"/>
    </source>
</evidence>
<feature type="compositionally biased region" description="Basic and acidic residues" evidence="11">
    <location>
        <begin position="94"/>
        <end position="104"/>
    </location>
</feature>
<keyword evidence="6" id="KW-0805">Transcription regulation</keyword>
<evidence type="ECO:0000313" key="14">
    <source>
        <dbReference type="Proteomes" id="UP000193467"/>
    </source>
</evidence>
<evidence type="ECO:0000313" key="13">
    <source>
        <dbReference type="EMBL" id="ORY46301.1"/>
    </source>
</evidence>
<evidence type="ECO:0000256" key="6">
    <source>
        <dbReference type="ARBA" id="ARBA00023015"/>
    </source>
</evidence>
<dbReference type="Pfam" id="PF00096">
    <property type="entry name" value="zf-C2H2"/>
    <property type="match status" value="1"/>
</dbReference>
<protein>
    <recommendedName>
        <fullName evidence="12">C2H2-type domain-containing protein</fullName>
    </recommendedName>
</protein>
<evidence type="ECO:0000256" key="11">
    <source>
        <dbReference type="SAM" id="MobiDB-lite"/>
    </source>
</evidence>
<dbReference type="GO" id="GO:0000981">
    <property type="term" value="F:DNA-binding transcription factor activity, RNA polymerase II-specific"/>
    <property type="evidence" value="ECO:0007669"/>
    <property type="project" value="TreeGrafter"/>
</dbReference>
<keyword evidence="8" id="KW-0539">Nucleus</keyword>
<dbReference type="Gene3D" id="3.30.160.60">
    <property type="entry name" value="Classic Zinc Finger"/>
    <property type="match status" value="2"/>
</dbReference>
<feature type="region of interest" description="Disordered" evidence="11">
    <location>
        <begin position="45"/>
        <end position="104"/>
    </location>
</feature>
<dbReference type="GO" id="GO:0005634">
    <property type="term" value="C:nucleus"/>
    <property type="evidence" value="ECO:0007669"/>
    <property type="project" value="UniProtKB-SubCell"/>
</dbReference>
<dbReference type="GO" id="GO:0000978">
    <property type="term" value="F:RNA polymerase II cis-regulatory region sequence-specific DNA binding"/>
    <property type="evidence" value="ECO:0007669"/>
    <property type="project" value="TreeGrafter"/>
</dbReference>
<dbReference type="SUPFAM" id="SSF57667">
    <property type="entry name" value="beta-beta-alpha zinc fingers"/>
    <property type="match status" value="1"/>
</dbReference>
<accession>A0A1Y2CGX3</accession>
<feature type="domain" description="C2H2-type" evidence="12">
    <location>
        <begin position="23"/>
        <end position="50"/>
    </location>
</feature>
<evidence type="ECO:0000256" key="7">
    <source>
        <dbReference type="ARBA" id="ARBA00023163"/>
    </source>
</evidence>
<dbReference type="InterPro" id="IPR051565">
    <property type="entry name" value="Sal_C2H2-zinc-finger"/>
</dbReference>
<evidence type="ECO:0000256" key="4">
    <source>
        <dbReference type="ARBA" id="ARBA00022771"/>
    </source>
</evidence>
<name>A0A1Y2CGX3_9BASI</name>
<keyword evidence="5" id="KW-0862">Zinc</keyword>
<dbReference type="SMART" id="SM00355">
    <property type="entry name" value="ZnF_C2H2"/>
    <property type="match status" value="1"/>
</dbReference>
<keyword evidence="2" id="KW-0479">Metal-binding</keyword>
<keyword evidence="4 10" id="KW-0863">Zinc-finger</keyword>
<feature type="non-terminal residue" evidence="13">
    <location>
        <position position="1"/>
    </location>
</feature>
<evidence type="ECO:0000256" key="8">
    <source>
        <dbReference type="ARBA" id="ARBA00023242"/>
    </source>
</evidence>
<reference evidence="13 14" key="1">
    <citation type="submission" date="2016-07" db="EMBL/GenBank/DDBJ databases">
        <title>Pervasive Adenine N6-methylation of Active Genes in Fungi.</title>
        <authorList>
            <consortium name="DOE Joint Genome Institute"/>
            <person name="Mondo S.J."/>
            <person name="Dannebaum R.O."/>
            <person name="Kuo R.C."/>
            <person name="Labutti K."/>
            <person name="Haridas S."/>
            <person name="Kuo A."/>
            <person name="Salamov A."/>
            <person name="Ahrendt S.R."/>
            <person name="Lipzen A."/>
            <person name="Sullivan W."/>
            <person name="Andreopoulos W.B."/>
            <person name="Clum A."/>
            <person name="Lindquist E."/>
            <person name="Daum C."/>
            <person name="Ramamoorthy G.K."/>
            <person name="Gryganskyi A."/>
            <person name="Culley D."/>
            <person name="Magnuson J.K."/>
            <person name="James T.Y."/>
            <person name="O'Malley M.A."/>
            <person name="Stajich J.E."/>
            <person name="Spatafora J.W."/>
            <person name="Visel A."/>
            <person name="Grigoriev I.V."/>
        </authorList>
    </citation>
    <scope>NUCLEOTIDE SEQUENCE [LARGE SCALE GENOMIC DNA]</scope>
    <source>
        <strain evidence="13 14">62-1032</strain>
    </source>
</reference>
<evidence type="ECO:0000256" key="9">
    <source>
        <dbReference type="ARBA" id="ARBA00038474"/>
    </source>
</evidence>
<organism evidence="13 14">
    <name type="scientific">Leucosporidium creatinivorum</name>
    <dbReference type="NCBI Taxonomy" id="106004"/>
    <lineage>
        <taxon>Eukaryota</taxon>
        <taxon>Fungi</taxon>
        <taxon>Dikarya</taxon>
        <taxon>Basidiomycota</taxon>
        <taxon>Pucciniomycotina</taxon>
        <taxon>Microbotryomycetes</taxon>
        <taxon>Leucosporidiales</taxon>
        <taxon>Leucosporidium</taxon>
    </lineage>
</organism>
<dbReference type="OrthoDB" id="2529239at2759"/>
<keyword evidence="14" id="KW-1185">Reference proteome</keyword>
<dbReference type="EMBL" id="MCGR01000120">
    <property type="protein sequence ID" value="ORY46301.1"/>
    <property type="molecule type" value="Genomic_DNA"/>
</dbReference>
<feature type="region of interest" description="Disordered" evidence="11">
    <location>
        <begin position="1"/>
        <end position="26"/>
    </location>
</feature>
<evidence type="ECO:0000256" key="10">
    <source>
        <dbReference type="PROSITE-ProRule" id="PRU00042"/>
    </source>
</evidence>
<dbReference type="AlphaFoldDB" id="A0A1Y2CGX3"/>
<dbReference type="PROSITE" id="PS50157">
    <property type="entry name" value="ZINC_FINGER_C2H2_2"/>
    <property type="match status" value="2"/>
</dbReference>
<dbReference type="Proteomes" id="UP000193467">
    <property type="component" value="Unassembled WGS sequence"/>
</dbReference>
<dbReference type="PANTHER" id="PTHR23233">
    <property type="entry name" value="SAL-LIKE PROTEIN"/>
    <property type="match status" value="1"/>
</dbReference>
<comment type="caution">
    <text evidence="13">The sequence shown here is derived from an EMBL/GenBank/DDBJ whole genome shotgun (WGS) entry which is preliminary data.</text>
</comment>
<evidence type="ECO:0000256" key="3">
    <source>
        <dbReference type="ARBA" id="ARBA00022737"/>
    </source>
</evidence>